<accession>A0A8J2MN89</accession>
<sequence>SVPLLWALMSNKNEECYANIFQLVKREFPNLKITKCMSDFETAIENAAKSTFPGVVIKHCYFHYAQAIQKNAKRLGLVGKKTNKYTHPEIYIVLSQIKYLAILPAEFIEETYERIKAYCRDEFGELFDEFFDYYERQWIKKVKPEGFTVYDMDGDRTDNWSESRQRDRNNDLKKNPYPNIFIILQKFVCIEA</sequence>
<dbReference type="EMBL" id="CAJNRD030001121">
    <property type="protein sequence ID" value="CAG5096531.1"/>
    <property type="molecule type" value="Genomic_DNA"/>
</dbReference>
<proteinExistence type="predicted"/>
<keyword evidence="3" id="KW-1185">Reference proteome</keyword>
<evidence type="ECO:0000313" key="2">
    <source>
        <dbReference type="EMBL" id="CAG5096531.1"/>
    </source>
</evidence>
<organism evidence="2 3">
    <name type="scientific">Cotesia congregata</name>
    <name type="common">Parasitoid wasp</name>
    <name type="synonym">Apanteles congregatus</name>
    <dbReference type="NCBI Taxonomy" id="51543"/>
    <lineage>
        <taxon>Eukaryota</taxon>
        <taxon>Metazoa</taxon>
        <taxon>Ecdysozoa</taxon>
        <taxon>Arthropoda</taxon>
        <taxon>Hexapoda</taxon>
        <taxon>Insecta</taxon>
        <taxon>Pterygota</taxon>
        <taxon>Neoptera</taxon>
        <taxon>Endopterygota</taxon>
        <taxon>Hymenoptera</taxon>
        <taxon>Apocrita</taxon>
        <taxon>Ichneumonoidea</taxon>
        <taxon>Braconidae</taxon>
        <taxon>Microgastrinae</taxon>
        <taxon>Cotesia</taxon>
    </lineage>
</organism>
<dbReference type="OrthoDB" id="7549443at2759"/>
<evidence type="ECO:0000259" key="1">
    <source>
        <dbReference type="Pfam" id="PF10551"/>
    </source>
</evidence>
<dbReference type="InterPro" id="IPR018289">
    <property type="entry name" value="MULE_transposase_dom"/>
</dbReference>
<dbReference type="Proteomes" id="UP000786811">
    <property type="component" value="Unassembled WGS sequence"/>
</dbReference>
<dbReference type="Pfam" id="PF10551">
    <property type="entry name" value="MULE"/>
    <property type="match status" value="1"/>
</dbReference>
<evidence type="ECO:0000313" key="3">
    <source>
        <dbReference type="Proteomes" id="UP000786811"/>
    </source>
</evidence>
<feature type="non-terminal residue" evidence="2">
    <location>
        <position position="1"/>
    </location>
</feature>
<gene>
    <name evidence="2" type="ORF">HICCMSTLAB_LOCUS8256</name>
</gene>
<dbReference type="AlphaFoldDB" id="A0A8J2MN89"/>
<feature type="domain" description="MULE transposase" evidence="1">
    <location>
        <begin position="2"/>
        <end position="65"/>
    </location>
</feature>
<reference evidence="2" key="1">
    <citation type="submission" date="2021-04" db="EMBL/GenBank/DDBJ databases">
        <authorList>
            <person name="Chebbi M.A.C M."/>
        </authorList>
    </citation>
    <scope>NUCLEOTIDE SEQUENCE</scope>
</reference>
<protein>
    <recommendedName>
        <fullName evidence="1">MULE transposase domain-containing protein</fullName>
    </recommendedName>
</protein>
<name>A0A8J2MN89_COTCN</name>
<comment type="caution">
    <text evidence="2">The sequence shown here is derived from an EMBL/GenBank/DDBJ whole genome shotgun (WGS) entry which is preliminary data.</text>
</comment>